<dbReference type="Proteomes" id="UP000712007">
    <property type="component" value="Unassembled WGS sequence"/>
</dbReference>
<reference evidence="2" key="2">
    <citation type="journal article" date="2021" name="PeerJ">
        <title>Extensive microbial diversity within the chicken gut microbiome revealed by metagenomics and culture.</title>
        <authorList>
            <person name="Gilroy R."/>
            <person name="Ravi A."/>
            <person name="Getino M."/>
            <person name="Pursley I."/>
            <person name="Horton D.L."/>
            <person name="Alikhan N.F."/>
            <person name="Baker D."/>
            <person name="Gharbi K."/>
            <person name="Hall N."/>
            <person name="Watson M."/>
            <person name="Adriaenssens E.M."/>
            <person name="Foster-Nyarko E."/>
            <person name="Jarju S."/>
            <person name="Secka A."/>
            <person name="Antonio M."/>
            <person name="Oren A."/>
            <person name="Chaudhuri R.R."/>
            <person name="La Ragione R."/>
            <person name="Hildebrand F."/>
            <person name="Pallen M.J."/>
        </authorList>
    </citation>
    <scope>NUCLEOTIDE SEQUENCE</scope>
    <source>
        <strain evidence="2">3924</strain>
    </source>
</reference>
<sequence>MRRSLFSMIVMLIAALPVGAQEAAGNMKLASPDSVVNVVKTWNIDERYGRADTIPIDTAIVSYQDDTPVNRYSIANAWNGNLGSPLESKIYFDRTLKTFTMFSNAFDAYTIKPSDVTYYNTKVPLSNFTYRTSAVSYREEDYLKAMITMNANKHLNVGGLCNFIYGRGQYANQATRMLNGGFWTAYSGKRYEFNASIMFNDYKWLENGGISPDAYHYILDPGGSSINANNIPVNMQNAQSRYRNYNYFYNHKYSLGIEKERTLANDSVVKEFIPVTSFIHTLSFEDVRRVYYETGLAGGGYYPTNYYSDEYTKDSTSYWSLKNTFAVTLEEKYNTLLKFGLKAFVEYDIRHYGVGFDSIYLSENSYSHNLKVGGEISKNEGKYIKYNFNGSVYVVGPQTGEFDVNGNIKYDFKLWKEPFELSGGATLMHISPDHLHYMYKSNHFQWDNDLRNSWVTQFRARLTVPRRDISIGFNMENHSNFTYLNQQGMPTQYDGNLQVIAADAKVNLKLWKFHLDNQFVYQFTSNRDVLPLPDFALYSNFYFMDKFFKVLTTQIGVSVRYHTAYYANVYEPALGQFRRQDEMKVGNYPEMNVYINFHLKTVRFYVQYYNFNKGLFGGNNSFTMPGYPINPATFQFGLSWNFWK</sequence>
<reference evidence="2" key="1">
    <citation type="submission" date="2020-10" db="EMBL/GenBank/DDBJ databases">
        <authorList>
            <person name="Gilroy R."/>
        </authorList>
    </citation>
    <scope>NUCLEOTIDE SEQUENCE</scope>
    <source>
        <strain evidence="2">3924</strain>
    </source>
</reference>
<dbReference type="AlphaFoldDB" id="A0A940DJS4"/>
<feature type="signal peptide" evidence="1">
    <location>
        <begin position="1"/>
        <end position="20"/>
    </location>
</feature>
<proteinExistence type="predicted"/>
<dbReference type="EMBL" id="JADIMV010000080">
    <property type="protein sequence ID" value="MBO8439953.1"/>
    <property type="molecule type" value="Genomic_DNA"/>
</dbReference>
<organism evidence="2 3">
    <name type="scientific">Candidatus Aphodosoma intestinipullorum</name>
    <dbReference type="NCBI Taxonomy" id="2840674"/>
    <lineage>
        <taxon>Bacteria</taxon>
        <taxon>Pseudomonadati</taxon>
        <taxon>Bacteroidota</taxon>
        <taxon>Bacteroidia</taxon>
        <taxon>Bacteroidales</taxon>
        <taxon>Candidatus Aphodosoma</taxon>
    </lineage>
</organism>
<dbReference type="Pfam" id="PF14121">
    <property type="entry name" value="Porin_10"/>
    <property type="match status" value="1"/>
</dbReference>
<accession>A0A940DJS4</accession>
<name>A0A940DJS4_9BACT</name>
<evidence type="ECO:0000313" key="2">
    <source>
        <dbReference type="EMBL" id="MBO8439953.1"/>
    </source>
</evidence>
<protein>
    <submittedName>
        <fullName evidence="2">Porin</fullName>
    </submittedName>
</protein>
<gene>
    <name evidence="2" type="ORF">IAC51_04805</name>
</gene>
<comment type="caution">
    <text evidence="2">The sequence shown here is derived from an EMBL/GenBank/DDBJ whole genome shotgun (WGS) entry which is preliminary data.</text>
</comment>
<evidence type="ECO:0000256" key="1">
    <source>
        <dbReference type="SAM" id="SignalP"/>
    </source>
</evidence>
<keyword evidence="1" id="KW-0732">Signal</keyword>
<evidence type="ECO:0000313" key="3">
    <source>
        <dbReference type="Proteomes" id="UP000712007"/>
    </source>
</evidence>
<dbReference type="InterPro" id="IPR025631">
    <property type="entry name" value="Porin_10"/>
</dbReference>
<feature type="chain" id="PRO_5037068504" evidence="1">
    <location>
        <begin position="21"/>
        <end position="644"/>
    </location>
</feature>